<organism evidence="1 2">
    <name type="scientific">Rhynchophorus ferrugineus</name>
    <name type="common">Red palm weevil</name>
    <name type="synonym">Curculio ferrugineus</name>
    <dbReference type="NCBI Taxonomy" id="354439"/>
    <lineage>
        <taxon>Eukaryota</taxon>
        <taxon>Metazoa</taxon>
        <taxon>Ecdysozoa</taxon>
        <taxon>Arthropoda</taxon>
        <taxon>Hexapoda</taxon>
        <taxon>Insecta</taxon>
        <taxon>Pterygota</taxon>
        <taxon>Neoptera</taxon>
        <taxon>Endopterygota</taxon>
        <taxon>Coleoptera</taxon>
        <taxon>Polyphaga</taxon>
        <taxon>Cucujiformia</taxon>
        <taxon>Curculionidae</taxon>
        <taxon>Dryophthorinae</taxon>
        <taxon>Rhynchophorus</taxon>
    </lineage>
</organism>
<dbReference type="EMBL" id="JAACXV010000346">
    <property type="protein sequence ID" value="KAF7279697.1"/>
    <property type="molecule type" value="Genomic_DNA"/>
</dbReference>
<evidence type="ECO:0000313" key="2">
    <source>
        <dbReference type="Proteomes" id="UP000625711"/>
    </source>
</evidence>
<evidence type="ECO:0000313" key="1">
    <source>
        <dbReference type="EMBL" id="KAF7279697.1"/>
    </source>
</evidence>
<proteinExistence type="predicted"/>
<protein>
    <submittedName>
        <fullName evidence="1">Uncharacterized protein</fullName>
    </submittedName>
</protein>
<dbReference type="Proteomes" id="UP000625711">
    <property type="component" value="Unassembled WGS sequence"/>
</dbReference>
<gene>
    <name evidence="1" type="ORF">GWI33_006857</name>
</gene>
<dbReference type="AlphaFoldDB" id="A0A834III1"/>
<name>A0A834III1_RHYFE</name>
<comment type="caution">
    <text evidence="1">The sequence shown here is derived from an EMBL/GenBank/DDBJ whole genome shotgun (WGS) entry which is preliminary data.</text>
</comment>
<sequence>MTGKKRTKRRSPVSLLITRPITRVAAEEKKRISNLRWFVKLGTTRRTVERQRTKVAECVSERETERDGKMEKAIKTSLQTRYRLLMGRGSKQKPLLREIFTDFSELNWFSLRLKLINDLSSSRSSEKNDGRYCFLVQF</sequence>
<keyword evidence="2" id="KW-1185">Reference proteome</keyword>
<accession>A0A834III1</accession>
<reference evidence="1" key="1">
    <citation type="submission" date="2020-08" db="EMBL/GenBank/DDBJ databases">
        <title>Genome sequencing and assembly of the red palm weevil Rhynchophorus ferrugineus.</title>
        <authorList>
            <person name="Dias G.B."/>
            <person name="Bergman C.M."/>
            <person name="Manee M."/>
        </authorList>
    </citation>
    <scope>NUCLEOTIDE SEQUENCE</scope>
    <source>
        <strain evidence="1">AA-2017</strain>
        <tissue evidence="1">Whole larva</tissue>
    </source>
</reference>